<gene>
    <name evidence="3" type="ORF">CLV60_104217</name>
</gene>
<dbReference type="RefSeq" id="WP_106595168.1">
    <property type="nucleotide sequence ID" value="NZ_PYAS01000004.1"/>
</dbReference>
<dbReference type="InterPro" id="IPR002347">
    <property type="entry name" value="SDR_fam"/>
</dbReference>
<dbReference type="PRINTS" id="PR00080">
    <property type="entry name" value="SDRFAMILY"/>
</dbReference>
<dbReference type="InterPro" id="IPR036291">
    <property type="entry name" value="NAD(P)-bd_dom_sf"/>
</dbReference>
<evidence type="ECO:0000256" key="2">
    <source>
        <dbReference type="ARBA" id="ARBA00023002"/>
    </source>
</evidence>
<dbReference type="EMBL" id="PYAS01000004">
    <property type="protein sequence ID" value="PSL30275.1"/>
    <property type="molecule type" value="Genomic_DNA"/>
</dbReference>
<sequence length="249" mass="26804">MSDYQNKVVIVTGAGNGIGSVIATHYARKGASVALWDRDPKGLRIVQEALEKEGFVSSSLVIDLTNPDEIVTGIEQVKTSFGRIDVLINNAGLGRTQSPYDLAVDDWDYVLNTNLRGSFLCAREATRVMRTQGRGAIVNIASTRALMSEPNTEAYAASKGGILALTHALAISLGPDHITVNAISPGWIETGDYSQLKASDHAQHPAGRVGKPDDIARACLYLTDPENDFITGTNLIIDGGMTRKMIYEE</sequence>
<dbReference type="Gene3D" id="3.40.50.720">
    <property type="entry name" value="NAD(P)-binding Rossmann-like Domain"/>
    <property type="match status" value="1"/>
</dbReference>
<dbReference type="SUPFAM" id="SSF51735">
    <property type="entry name" value="NAD(P)-binding Rossmann-fold domains"/>
    <property type="match status" value="1"/>
</dbReference>
<comment type="caution">
    <text evidence="3">The sequence shown here is derived from an EMBL/GenBank/DDBJ whole genome shotgun (WGS) entry which is preliminary data.</text>
</comment>
<protein>
    <recommendedName>
        <fullName evidence="5">NAD(P)-dependent dehydrogenase (Short-subunit alcohol dehydrogenase family)</fullName>
    </recommendedName>
</protein>
<comment type="similarity">
    <text evidence="1">Belongs to the short-chain dehydrogenases/reductases (SDR) family.</text>
</comment>
<name>A0A2P8G8T2_9BACT</name>
<proteinExistence type="inferred from homology"/>
<dbReference type="GO" id="GO:0016491">
    <property type="term" value="F:oxidoreductase activity"/>
    <property type="evidence" value="ECO:0007669"/>
    <property type="project" value="UniProtKB-KW"/>
</dbReference>
<evidence type="ECO:0000313" key="3">
    <source>
        <dbReference type="EMBL" id="PSL30275.1"/>
    </source>
</evidence>
<keyword evidence="2" id="KW-0560">Oxidoreductase</keyword>
<reference evidence="3 4" key="1">
    <citation type="submission" date="2018-03" db="EMBL/GenBank/DDBJ databases">
        <title>Genomic Encyclopedia of Archaeal and Bacterial Type Strains, Phase II (KMG-II): from individual species to whole genera.</title>
        <authorList>
            <person name="Goeker M."/>
        </authorList>
    </citation>
    <scope>NUCLEOTIDE SEQUENCE [LARGE SCALE GENOMIC DNA]</scope>
    <source>
        <strain evidence="3 4">DSM 29057</strain>
    </source>
</reference>
<dbReference type="AlphaFoldDB" id="A0A2P8G8T2"/>
<dbReference type="FunFam" id="3.40.50.720:FF:000084">
    <property type="entry name" value="Short-chain dehydrogenase reductase"/>
    <property type="match status" value="1"/>
</dbReference>
<dbReference type="NCBIfam" id="NF005559">
    <property type="entry name" value="PRK07231.1"/>
    <property type="match status" value="1"/>
</dbReference>
<dbReference type="PROSITE" id="PS00061">
    <property type="entry name" value="ADH_SHORT"/>
    <property type="match status" value="1"/>
</dbReference>
<accession>A0A2P8G8T2</accession>
<dbReference type="PANTHER" id="PTHR24321:SF8">
    <property type="entry name" value="ESTRADIOL 17-BETA-DEHYDROGENASE 8-RELATED"/>
    <property type="match status" value="1"/>
</dbReference>
<dbReference type="Pfam" id="PF13561">
    <property type="entry name" value="adh_short_C2"/>
    <property type="match status" value="1"/>
</dbReference>
<dbReference type="Proteomes" id="UP000241964">
    <property type="component" value="Unassembled WGS sequence"/>
</dbReference>
<keyword evidence="4" id="KW-1185">Reference proteome</keyword>
<organism evidence="3 4">
    <name type="scientific">Dyadobacter jiangsuensis</name>
    <dbReference type="NCBI Taxonomy" id="1591085"/>
    <lineage>
        <taxon>Bacteria</taxon>
        <taxon>Pseudomonadati</taxon>
        <taxon>Bacteroidota</taxon>
        <taxon>Cytophagia</taxon>
        <taxon>Cytophagales</taxon>
        <taxon>Spirosomataceae</taxon>
        <taxon>Dyadobacter</taxon>
    </lineage>
</organism>
<evidence type="ECO:0000256" key="1">
    <source>
        <dbReference type="ARBA" id="ARBA00006484"/>
    </source>
</evidence>
<evidence type="ECO:0000313" key="4">
    <source>
        <dbReference type="Proteomes" id="UP000241964"/>
    </source>
</evidence>
<dbReference type="PANTHER" id="PTHR24321">
    <property type="entry name" value="DEHYDROGENASES, SHORT CHAIN"/>
    <property type="match status" value="1"/>
</dbReference>
<evidence type="ECO:0008006" key="5">
    <source>
        <dbReference type="Google" id="ProtNLM"/>
    </source>
</evidence>
<dbReference type="OrthoDB" id="9788235at2"/>
<dbReference type="PRINTS" id="PR00081">
    <property type="entry name" value="GDHRDH"/>
</dbReference>
<dbReference type="InterPro" id="IPR020904">
    <property type="entry name" value="Sc_DH/Rdtase_CS"/>
</dbReference>